<dbReference type="RefSeq" id="XP_044545476.1">
    <property type="nucleotide sequence ID" value="XM_044698424.1"/>
</dbReference>
<sequence>MTTQLHLFVKQLPASEEDPAEIFIKSQNTTSSEFEKVFSDTTGEVEKELVLDLPQPTIARAHKIEIKVVLPEVGFEKVLPAFNLTDDGCYILLDCSQGLRYKQKHTSKFD</sequence>
<dbReference type="EMBL" id="PYSW02000034">
    <property type="protein sequence ID" value="KAG2378214.1"/>
    <property type="molecule type" value="Genomic_DNA"/>
</dbReference>
<protein>
    <submittedName>
        <fullName evidence="1">Uncharacterized protein</fullName>
    </submittedName>
</protein>
<name>A0AA88GIQ1_NAELO</name>
<organism evidence="1 2">
    <name type="scientific">Naegleria lovaniensis</name>
    <name type="common">Amoeba</name>
    <dbReference type="NCBI Taxonomy" id="51637"/>
    <lineage>
        <taxon>Eukaryota</taxon>
        <taxon>Discoba</taxon>
        <taxon>Heterolobosea</taxon>
        <taxon>Tetramitia</taxon>
        <taxon>Eutetramitia</taxon>
        <taxon>Vahlkampfiidae</taxon>
        <taxon>Naegleria</taxon>
    </lineage>
</organism>
<proteinExistence type="predicted"/>
<evidence type="ECO:0000313" key="2">
    <source>
        <dbReference type="Proteomes" id="UP000816034"/>
    </source>
</evidence>
<comment type="caution">
    <text evidence="1">The sequence shown here is derived from an EMBL/GenBank/DDBJ whole genome shotgun (WGS) entry which is preliminary data.</text>
</comment>
<dbReference type="AlphaFoldDB" id="A0AA88GIQ1"/>
<keyword evidence="2" id="KW-1185">Reference proteome</keyword>
<reference evidence="1 2" key="1">
    <citation type="journal article" date="2018" name="BMC Genomics">
        <title>The genome of Naegleria lovaniensis, the basis for a comparative approach to unravel pathogenicity factors of the human pathogenic amoeba N. fowleri.</title>
        <authorList>
            <person name="Liechti N."/>
            <person name="Schurch N."/>
            <person name="Bruggmann R."/>
            <person name="Wittwer M."/>
        </authorList>
    </citation>
    <scope>NUCLEOTIDE SEQUENCE [LARGE SCALE GENOMIC DNA]</scope>
    <source>
        <strain evidence="1 2">ATCC 30569</strain>
    </source>
</reference>
<evidence type="ECO:0000313" key="1">
    <source>
        <dbReference type="EMBL" id="KAG2378214.1"/>
    </source>
</evidence>
<gene>
    <name evidence="1" type="ORF">C9374_008357</name>
</gene>
<dbReference type="Proteomes" id="UP000816034">
    <property type="component" value="Unassembled WGS sequence"/>
</dbReference>
<accession>A0AA88GIQ1</accession>
<dbReference type="GeneID" id="68100811"/>